<feature type="transmembrane region" description="Helical" evidence="1">
    <location>
        <begin position="315"/>
        <end position="333"/>
    </location>
</feature>
<dbReference type="InterPro" id="IPR025291">
    <property type="entry name" value="DUF4153"/>
</dbReference>
<feature type="transmembrane region" description="Helical" evidence="1">
    <location>
        <begin position="353"/>
        <end position="378"/>
    </location>
</feature>
<dbReference type="Proteomes" id="UP000433575">
    <property type="component" value="Unassembled WGS sequence"/>
</dbReference>
<evidence type="ECO:0000313" key="5">
    <source>
        <dbReference type="Proteomes" id="UP000480929"/>
    </source>
</evidence>
<keyword evidence="5" id="KW-1185">Reference proteome</keyword>
<keyword evidence="1" id="KW-0472">Membrane</keyword>
<protein>
    <submittedName>
        <fullName evidence="2">DUF4173 domain-containing protein</fullName>
    </submittedName>
</protein>
<feature type="transmembrane region" description="Helical" evidence="1">
    <location>
        <begin position="413"/>
        <end position="433"/>
    </location>
</feature>
<evidence type="ECO:0000313" key="3">
    <source>
        <dbReference type="EMBL" id="MSC32673.1"/>
    </source>
</evidence>
<keyword evidence="1" id="KW-0812">Transmembrane</keyword>
<proteinExistence type="predicted"/>
<evidence type="ECO:0000313" key="4">
    <source>
        <dbReference type="Proteomes" id="UP000433575"/>
    </source>
</evidence>
<sequence length="436" mass="47516">MSEANAKTVQSGKPTVQFSWTMAALLSFPMAFLYVGYVMGFADFRLMTYRNPAVILFTLLYILLVSQGAERSECKASPESRVWAGCLLLTAASLCFYQPVSFLALWQILALHLEAVYWTLCRTQCLIHNQTSGSFLLEFVWGGLVGPMRRMLLRIHVLSTAVRDYLTHRSGQKLSPGLIGLSLFLAGGIGMLAWSLLSGADPFFAEVAAAAGTILFSGVSPQIMLTLILSLPVGAWLFGLAGGCLASTKPLFSQSQWKTSMARIQVLPAFTTALVLSVLCLIYILFFAVEAFVYLRLLISGAITVTVACQYAVQGFWQLCGIVILNLSVLAALRSTSEVPLLTSKRLHAAAKLFCLCTLAFVLLAGVKLGIYAFVFGLTLRRILAVWALSVLSAATLLAFLGLFRSVPAARWTVLYSITSFTLLCCVPLENWIPLL</sequence>
<feature type="transmembrane region" description="Helical" evidence="1">
    <location>
        <begin position="53"/>
        <end position="70"/>
    </location>
</feature>
<evidence type="ECO:0000256" key="1">
    <source>
        <dbReference type="SAM" id="Phobius"/>
    </source>
</evidence>
<dbReference type="EMBL" id="WKPJ01000003">
    <property type="protein sequence ID" value="MSA88334.1"/>
    <property type="molecule type" value="Genomic_DNA"/>
</dbReference>
<dbReference type="Proteomes" id="UP000480929">
    <property type="component" value="Unassembled WGS sequence"/>
</dbReference>
<dbReference type="RefSeq" id="WP_154237929.1">
    <property type="nucleotide sequence ID" value="NZ_CALJPI010000274.1"/>
</dbReference>
<name>A0A6N7S3B6_9FIRM</name>
<gene>
    <name evidence="3" type="ORF">GKD88_06020</name>
    <name evidence="2" type="ORF">GKE08_03235</name>
</gene>
<dbReference type="AlphaFoldDB" id="A0A6N7S3B6"/>
<feature type="transmembrane region" description="Helical" evidence="1">
    <location>
        <begin position="20"/>
        <end position="41"/>
    </location>
</feature>
<dbReference type="OrthoDB" id="2208197at2"/>
<feature type="transmembrane region" description="Helical" evidence="1">
    <location>
        <begin position="223"/>
        <end position="246"/>
    </location>
</feature>
<dbReference type="EMBL" id="WKPI01000007">
    <property type="protein sequence ID" value="MSC32673.1"/>
    <property type="molecule type" value="Genomic_DNA"/>
</dbReference>
<feature type="transmembrane region" description="Helical" evidence="1">
    <location>
        <begin position="82"/>
        <end position="106"/>
    </location>
</feature>
<accession>A0A6N7S3B6</accession>
<feature type="transmembrane region" description="Helical" evidence="1">
    <location>
        <begin position="267"/>
        <end position="295"/>
    </location>
</feature>
<reference evidence="4 5" key="1">
    <citation type="journal article" date="2019" name="Nat. Med.">
        <title>A library of human gut bacterial isolates paired with longitudinal multiomics data enables mechanistic microbiome research.</title>
        <authorList>
            <person name="Poyet M."/>
            <person name="Groussin M."/>
            <person name="Gibbons S.M."/>
            <person name="Avila-Pacheco J."/>
            <person name="Jiang X."/>
            <person name="Kearney S.M."/>
            <person name="Perrotta A.R."/>
            <person name="Berdy B."/>
            <person name="Zhao S."/>
            <person name="Lieberman T.D."/>
            <person name="Swanson P.K."/>
            <person name="Smith M."/>
            <person name="Roesemann S."/>
            <person name="Alexander J.E."/>
            <person name="Rich S.A."/>
            <person name="Livny J."/>
            <person name="Vlamakis H."/>
            <person name="Clish C."/>
            <person name="Bullock K."/>
            <person name="Deik A."/>
            <person name="Scott J."/>
            <person name="Pierce K.A."/>
            <person name="Xavier R.J."/>
            <person name="Alm E.J."/>
        </authorList>
    </citation>
    <scope>NUCLEOTIDE SEQUENCE [LARGE SCALE GENOMIC DNA]</scope>
    <source>
        <strain evidence="2 4">BIOML-A4</strain>
        <strain evidence="3 5">BIOML-A5</strain>
    </source>
</reference>
<comment type="caution">
    <text evidence="2">The sequence shown here is derived from an EMBL/GenBank/DDBJ whole genome shotgun (WGS) entry which is preliminary data.</text>
</comment>
<feature type="transmembrane region" description="Helical" evidence="1">
    <location>
        <begin position="178"/>
        <end position="197"/>
    </location>
</feature>
<organism evidence="2 4">
    <name type="scientific">Holdemania massiliensis</name>
    <dbReference type="NCBI Taxonomy" id="1468449"/>
    <lineage>
        <taxon>Bacteria</taxon>
        <taxon>Bacillati</taxon>
        <taxon>Bacillota</taxon>
        <taxon>Erysipelotrichia</taxon>
        <taxon>Erysipelotrichales</taxon>
        <taxon>Erysipelotrichaceae</taxon>
        <taxon>Holdemania</taxon>
    </lineage>
</organism>
<dbReference type="Pfam" id="PF13687">
    <property type="entry name" value="DUF4153"/>
    <property type="match status" value="1"/>
</dbReference>
<evidence type="ECO:0000313" key="2">
    <source>
        <dbReference type="EMBL" id="MSA88334.1"/>
    </source>
</evidence>
<keyword evidence="1" id="KW-1133">Transmembrane helix</keyword>
<feature type="transmembrane region" description="Helical" evidence="1">
    <location>
        <begin position="384"/>
        <end position="404"/>
    </location>
</feature>